<dbReference type="EMBL" id="QKXH01000009">
    <property type="protein sequence ID" value="PZX92739.1"/>
    <property type="molecule type" value="Genomic_DNA"/>
</dbReference>
<keyword evidence="2" id="KW-0812">Transmembrane</keyword>
<feature type="coiled-coil region" evidence="1">
    <location>
        <begin position="112"/>
        <end position="167"/>
    </location>
</feature>
<protein>
    <submittedName>
        <fullName evidence="3">Anti-sigma factor</fullName>
    </submittedName>
</protein>
<dbReference type="AlphaFoldDB" id="A0A2W7U666"/>
<name>A0A2W7U666_9FLAO</name>
<evidence type="ECO:0000256" key="2">
    <source>
        <dbReference type="SAM" id="Phobius"/>
    </source>
</evidence>
<dbReference type="OrthoDB" id="1143801at2"/>
<feature type="transmembrane region" description="Helical" evidence="2">
    <location>
        <begin position="45"/>
        <end position="65"/>
    </location>
</feature>
<reference evidence="3 4" key="1">
    <citation type="submission" date="2018-06" db="EMBL/GenBank/DDBJ databases">
        <title>Flavobacterium sp IMCC34762, genome.</title>
        <authorList>
            <person name="Joung Y."/>
            <person name="Cho J."/>
            <person name="Song J."/>
        </authorList>
    </citation>
    <scope>NUCLEOTIDE SEQUENCE [LARGE SCALE GENOMIC DNA]</scope>
    <source>
        <strain evidence="3 4">IMCC34762</strain>
    </source>
</reference>
<evidence type="ECO:0000313" key="4">
    <source>
        <dbReference type="Proteomes" id="UP000249177"/>
    </source>
</evidence>
<evidence type="ECO:0000313" key="3">
    <source>
        <dbReference type="EMBL" id="PZX92739.1"/>
    </source>
</evidence>
<comment type="caution">
    <text evidence="3">The sequence shown here is derived from an EMBL/GenBank/DDBJ whole genome shotgun (WGS) entry which is preliminary data.</text>
</comment>
<keyword evidence="2" id="KW-1133">Transmembrane helix</keyword>
<accession>A0A2W7U666</accession>
<keyword evidence="1" id="KW-0175">Coiled coil</keyword>
<keyword evidence="2" id="KW-0472">Membrane</keyword>
<organism evidence="3 4">
    <name type="scientific">Flavobacterium aquariorum</name>
    <dbReference type="NCBI Taxonomy" id="2217670"/>
    <lineage>
        <taxon>Bacteria</taxon>
        <taxon>Pseudomonadati</taxon>
        <taxon>Bacteroidota</taxon>
        <taxon>Flavobacteriia</taxon>
        <taxon>Flavobacteriales</taxon>
        <taxon>Flavobacteriaceae</taxon>
        <taxon>Flavobacterium</taxon>
    </lineage>
</organism>
<sequence length="179" mass="20870">MKNENEKLDQLFETLENQWDVHEMDSQHEKRFSEKLALKKRKKNFGLIYAIAASVVVMLGITLFYTNSNGSPRELKFASKETKQTDSIFTVLIEHQLEQIKAKKSPENEKIVNDALQQMKSLDSDYEKIKHELEVNGESKPIIYAMISNLQTRISFLQNVLQHIEETEKIKKLNDEKTI</sequence>
<gene>
    <name evidence="3" type="ORF">DOS84_14260</name>
</gene>
<keyword evidence="4" id="KW-1185">Reference proteome</keyword>
<proteinExistence type="predicted"/>
<dbReference type="Proteomes" id="UP000249177">
    <property type="component" value="Unassembled WGS sequence"/>
</dbReference>
<evidence type="ECO:0000256" key="1">
    <source>
        <dbReference type="SAM" id="Coils"/>
    </source>
</evidence>